<sequence length="312" mass="36725">MEGYNISSRRSVYTSQYWNNVLVSPVDWTKVTSQHYKQNIFDISKKIVMLRDLEDLADSLFDMDKWNCAIQNYNPHITTKTKVFPKLNYAIKTKKRRVNNKTIEGRELKTKEFAYLCLALTNDILKRKSMKEIFNRFIDRTNKKSIRNKMIWKNSIPYIVNMLRSSLINSFPVYYSQLEEQVFELISIYEIVEKILANVRVFIATKIVAIKTYLKEQIMTLPNILDYDDNMCGEFLSEFTKPIYADSTHDIITTIIDGISVKDIDKFNMCLLISALPHLNKILRSLATMMDDDFAKLKDTIFKTNEDRIFVY</sequence>
<dbReference type="EMBL" id="MN739779">
    <property type="protein sequence ID" value="QHT26143.1"/>
    <property type="molecule type" value="Genomic_DNA"/>
</dbReference>
<reference evidence="1" key="1">
    <citation type="journal article" date="2020" name="Nature">
        <title>Giant virus diversity and host interactions through global metagenomics.</title>
        <authorList>
            <person name="Schulz F."/>
            <person name="Roux S."/>
            <person name="Paez-Espino D."/>
            <person name="Jungbluth S."/>
            <person name="Walsh D.A."/>
            <person name="Denef V.J."/>
            <person name="McMahon K.D."/>
            <person name="Konstantinidis K.T."/>
            <person name="Eloe-Fadrosh E.A."/>
            <person name="Kyrpides N.C."/>
            <person name="Woyke T."/>
        </authorList>
    </citation>
    <scope>NUCLEOTIDE SEQUENCE</scope>
    <source>
        <strain evidence="1">GVMAG-M-3300023179-27</strain>
    </source>
</reference>
<dbReference type="AlphaFoldDB" id="A0A6C0ECM6"/>
<proteinExistence type="predicted"/>
<accession>A0A6C0ECM6</accession>
<protein>
    <submittedName>
        <fullName evidence="1">Uncharacterized protein</fullName>
    </submittedName>
</protein>
<evidence type="ECO:0000313" key="1">
    <source>
        <dbReference type="EMBL" id="QHT26143.1"/>
    </source>
</evidence>
<name>A0A6C0ECM6_9ZZZZ</name>
<organism evidence="1">
    <name type="scientific">viral metagenome</name>
    <dbReference type="NCBI Taxonomy" id="1070528"/>
    <lineage>
        <taxon>unclassified sequences</taxon>
        <taxon>metagenomes</taxon>
        <taxon>organismal metagenomes</taxon>
    </lineage>
</organism>